<dbReference type="eggNOG" id="KOG1543">
    <property type="taxonomic scope" value="Eukaryota"/>
</dbReference>
<dbReference type="PROSITE" id="PS00639">
    <property type="entry name" value="THIOL_PROTEASE_HIS"/>
    <property type="match status" value="1"/>
</dbReference>
<dbReference type="Gramene" id="PGSC0003DMT400011716">
    <property type="protein sequence ID" value="PGSC0003DMT400011716"/>
    <property type="gene ID" value="PGSC0003DMG400004600"/>
</dbReference>
<reference evidence="4" key="1">
    <citation type="journal article" date="2011" name="Nature">
        <title>Genome sequence and analysis of the tuber crop potato.</title>
        <authorList>
            <consortium name="The Potato Genome Sequencing Consortium"/>
        </authorList>
    </citation>
    <scope>NUCLEOTIDE SEQUENCE [LARGE SCALE GENOMIC DNA]</scope>
    <source>
        <strain evidence="4">cv. DM1-3 516 R44</strain>
    </source>
</reference>
<dbReference type="InParanoid" id="M1A007"/>
<reference evidence="3" key="2">
    <citation type="submission" date="2015-06" db="UniProtKB">
        <authorList>
            <consortium name="EnsemblPlants"/>
        </authorList>
    </citation>
    <scope>IDENTIFICATION</scope>
    <source>
        <strain evidence="3">DM1-3 516 R44</strain>
    </source>
</reference>
<dbReference type="Pfam" id="PF00112">
    <property type="entry name" value="Peptidase_C1"/>
    <property type="match status" value="1"/>
</dbReference>
<dbReference type="InterPro" id="IPR000668">
    <property type="entry name" value="Peptidase_C1A_C"/>
</dbReference>
<dbReference type="GO" id="GO:0004197">
    <property type="term" value="F:cysteine-type endopeptidase activity"/>
    <property type="evidence" value="ECO:0000318"/>
    <property type="project" value="GO_Central"/>
</dbReference>
<evidence type="ECO:0000313" key="4">
    <source>
        <dbReference type="Proteomes" id="UP000011115"/>
    </source>
</evidence>
<dbReference type="Proteomes" id="UP000011115">
    <property type="component" value="Unassembled WGS sequence"/>
</dbReference>
<dbReference type="GeneID" id="107061047"/>
<dbReference type="Gene3D" id="3.90.70.10">
    <property type="entry name" value="Cysteine proteinases"/>
    <property type="match status" value="1"/>
</dbReference>
<dbReference type="HOGENOM" id="CLU_1075224_0_0_1"/>
<dbReference type="InterPro" id="IPR025660">
    <property type="entry name" value="Pept_his_AS"/>
</dbReference>
<dbReference type="InterPro" id="IPR013128">
    <property type="entry name" value="Peptidase_C1A"/>
</dbReference>
<sequence>MQDYGAAFEEEVQDYGAAICVGAEACFVGECVMTPIGKQLALDSCTTFAVGDHVSAKLALDNIVYEKENVRRKAIVLSKQELFDCVERQGQSMLFRYAYKHIVKEGLHLECHYPYLAVADQVCQCPSLLDKRKVGISGWRYLDNETLIIAELRKQPLTASVLVYDSLILHKGLDVWSPEEEEEPHLNDNDRPVRHAVLLTGFGVDENGIEYYTAKGSWGLHRWLNGYIRIRRDLISWACMINGDAYWCDLAGPSGATLA</sequence>
<keyword evidence="4" id="KW-1185">Reference proteome</keyword>
<dbReference type="STRING" id="4113.M1A007"/>
<evidence type="ECO:0000256" key="1">
    <source>
        <dbReference type="ARBA" id="ARBA00008455"/>
    </source>
</evidence>
<gene>
    <name evidence="3" type="primary">LOC107061047</name>
</gene>
<dbReference type="SMART" id="SM00645">
    <property type="entry name" value="Pept_C1"/>
    <property type="match status" value="1"/>
</dbReference>
<dbReference type="RefSeq" id="XP_015165255.1">
    <property type="nucleotide sequence ID" value="XM_015309769.1"/>
</dbReference>
<dbReference type="ExpressionAtlas" id="M1A007">
    <property type="expression patterns" value="baseline"/>
</dbReference>
<organism evidence="3 4">
    <name type="scientific">Solanum tuberosum</name>
    <name type="common">Potato</name>
    <dbReference type="NCBI Taxonomy" id="4113"/>
    <lineage>
        <taxon>Eukaryota</taxon>
        <taxon>Viridiplantae</taxon>
        <taxon>Streptophyta</taxon>
        <taxon>Embryophyta</taxon>
        <taxon>Tracheophyta</taxon>
        <taxon>Spermatophyta</taxon>
        <taxon>Magnoliopsida</taxon>
        <taxon>eudicotyledons</taxon>
        <taxon>Gunneridae</taxon>
        <taxon>Pentapetalae</taxon>
        <taxon>asterids</taxon>
        <taxon>lamiids</taxon>
        <taxon>Solanales</taxon>
        <taxon>Solanaceae</taxon>
        <taxon>Solanoideae</taxon>
        <taxon>Solaneae</taxon>
        <taxon>Solanum</taxon>
    </lineage>
</organism>
<evidence type="ECO:0000259" key="2">
    <source>
        <dbReference type="SMART" id="SM00645"/>
    </source>
</evidence>
<dbReference type="KEGG" id="sot:107061047"/>
<dbReference type="OrthoDB" id="1106339at2759"/>
<name>M1A007_SOLTU</name>
<proteinExistence type="inferred from homology"/>
<dbReference type="SUPFAM" id="SSF54001">
    <property type="entry name" value="Cysteine proteinases"/>
    <property type="match status" value="1"/>
</dbReference>
<dbReference type="AlphaFoldDB" id="M1A007"/>
<dbReference type="GO" id="GO:0005764">
    <property type="term" value="C:lysosome"/>
    <property type="evidence" value="ECO:0000318"/>
    <property type="project" value="GO_Central"/>
</dbReference>
<dbReference type="EnsemblPlants" id="PGSC0003DMT400011716">
    <property type="protein sequence ID" value="PGSC0003DMT400011716"/>
    <property type="gene ID" value="PGSC0003DMG400004600"/>
</dbReference>
<comment type="similarity">
    <text evidence="1">Belongs to the peptidase C1 family.</text>
</comment>
<feature type="domain" description="Peptidase C1A papain C-terminal" evidence="2">
    <location>
        <begin position="30"/>
        <end position="249"/>
    </location>
</feature>
<accession>M1A007</accession>
<dbReference type="GO" id="GO:0005615">
    <property type="term" value="C:extracellular space"/>
    <property type="evidence" value="ECO:0000318"/>
    <property type="project" value="GO_Central"/>
</dbReference>
<dbReference type="GO" id="GO:0051603">
    <property type="term" value="P:proteolysis involved in protein catabolic process"/>
    <property type="evidence" value="ECO:0000318"/>
    <property type="project" value="GO_Central"/>
</dbReference>
<dbReference type="PANTHER" id="PTHR12411">
    <property type="entry name" value="CYSTEINE PROTEASE FAMILY C1-RELATED"/>
    <property type="match status" value="1"/>
</dbReference>
<dbReference type="PaxDb" id="4113-PGSC0003DMT400011716"/>
<dbReference type="InterPro" id="IPR038765">
    <property type="entry name" value="Papain-like_cys_pep_sf"/>
</dbReference>
<protein>
    <submittedName>
        <fullName evidence="3">Cysteine proteinase</fullName>
    </submittedName>
</protein>
<evidence type="ECO:0000313" key="3">
    <source>
        <dbReference type="EnsemblPlants" id="PGSC0003DMT400011716"/>
    </source>
</evidence>